<organism evidence="2 3">
    <name type="scientific">Streptomyces viridochromogenes</name>
    <dbReference type="NCBI Taxonomy" id="1938"/>
    <lineage>
        <taxon>Bacteria</taxon>
        <taxon>Bacillati</taxon>
        <taxon>Actinomycetota</taxon>
        <taxon>Actinomycetes</taxon>
        <taxon>Kitasatosporales</taxon>
        <taxon>Streptomycetaceae</taxon>
        <taxon>Streptomyces</taxon>
    </lineage>
</organism>
<dbReference type="OrthoDB" id="4314636at2"/>
<comment type="caution">
    <text evidence="2">The sequence shown here is derived from an EMBL/GenBank/DDBJ whole genome shotgun (WGS) entry which is preliminary data.</text>
</comment>
<dbReference type="AlphaFoldDB" id="A0A0L8L2U0"/>
<dbReference type="Proteomes" id="UP000037023">
    <property type="component" value="Unassembled WGS sequence"/>
</dbReference>
<dbReference type="RefSeq" id="WP_017236018.1">
    <property type="nucleotide sequence ID" value="NZ_LGUP01000061.1"/>
</dbReference>
<name>A0A0L8L2U0_STRVR</name>
<gene>
    <name evidence="2" type="ORF">ADK34_09100</name>
</gene>
<proteinExistence type="predicted"/>
<feature type="region of interest" description="Disordered" evidence="1">
    <location>
        <begin position="41"/>
        <end position="65"/>
    </location>
</feature>
<accession>A0A0L8L2U0</accession>
<evidence type="ECO:0000256" key="1">
    <source>
        <dbReference type="SAM" id="MobiDB-lite"/>
    </source>
</evidence>
<dbReference type="EMBL" id="LGUP01000061">
    <property type="protein sequence ID" value="KOG32558.1"/>
    <property type="molecule type" value="Genomic_DNA"/>
</dbReference>
<evidence type="ECO:0000313" key="3">
    <source>
        <dbReference type="Proteomes" id="UP000037023"/>
    </source>
</evidence>
<protein>
    <submittedName>
        <fullName evidence="2">Uncharacterized protein</fullName>
    </submittedName>
</protein>
<dbReference type="PATRIC" id="fig|1938.6.peg.1998"/>
<feature type="compositionally biased region" description="Basic and acidic residues" evidence="1">
    <location>
        <begin position="55"/>
        <end position="65"/>
    </location>
</feature>
<reference evidence="2 3" key="1">
    <citation type="submission" date="2015-06" db="EMBL/GenBank/DDBJ databases">
        <authorList>
            <person name="Hoefler B.C."/>
            <person name="Straight P.D."/>
        </authorList>
    </citation>
    <scope>NUCLEOTIDE SEQUENCE [LARGE SCALE GENOMIC DNA]</scope>
    <source>
        <strain evidence="2 3">NRRL 3427</strain>
    </source>
</reference>
<evidence type="ECO:0000313" key="2">
    <source>
        <dbReference type="EMBL" id="KOG32558.1"/>
    </source>
</evidence>
<sequence>MFEYELQRMNHAELVREAAAQRLTHEAAEAVGAARGLRLFGRRHGNHGTEGQVDGGDRGRFVRAA</sequence>